<accession>A0A0R1W5Q5</accession>
<dbReference type="SUPFAM" id="SSF63999">
    <property type="entry name" value="Thiamin pyrophosphokinase, catalytic domain"/>
    <property type="match status" value="1"/>
</dbReference>
<dbReference type="InterPro" id="IPR007373">
    <property type="entry name" value="Thiamin_PyroPKinase_B1-bd"/>
</dbReference>
<dbReference type="STRING" id="1423807.FD16_GL001297"/>
<keyword evidence="2" id="KW-0547">Nucleotide-binding</keyword>
<dbReference type="GO" id="GO:0009229">
    <property type="term" value="P:thiamine diphosphate biosynthetic process"/>
    <property type="evidence" value="ECO:0007669"/>
    <property type="project" value="InterPro"/>
</dbReference>
<protein>
    <recommendedName>
        <fullName evidence="5">Thiamine diphosphokinase</fullName>
        <ecNumber evidence="5">2.7.6.2</ecNumber>
    </recommendedName>
</protein>
<dbReference type="InterPro" id="IPR053149">
    <property type="entry name" value="TPK"/>
</dbReference>
<name>A0A0R1W5Q5_9LACO</name>
<evidence type="ECO:0000256" key="3">
    <source>
        <dbReference type="ARBA" id="ARBA00022777"/>
    </source>
</evidence>
<organism evidence="7 8">
    <name type="scientific">Paucilactobacillus suebicus DSM 5007 = KCTC 3549</name>
    <dbReference type="NCBI Taxonomy" id="1423807"/>
    <lineage>
        <taxon>Bacteria</taxon>
        <taxon>Bacillati</taxon>
        <taxon>Bacillota</taxon>
        <taxon>Bacilli</taxon>
        <taxon>Lactobacillales</taxon>
        <taxon>Lactobacillaceae</taxon>
        <taxon>Paucilactobacillus</taxon>
    </lineage>
</organism>
<dbReference type="AlphaFoldDB" id="A0A0R1W5Q5"/>
<dbReference type="Pfam" id="PF04265">
    <property type="entry name" value="TPK_B1_binding"/>
    <property type="match status" value="1"/>
</dbReference>
<dbReference type="eggNOG" id="COG1564">
    <property type="taxonomic scope" value="Bacteria"/>
</dbReference>
<evidence type="ECO:0000256" key="5">
    <source>
        <dbReference type="NCBIfam" id="TIGR01378"/>
    </source>
</evidence>
<dbReference type="EMBL" id="AZGF01000003">
    <property type="protein sequence ID" value="KRM13153.1"/>
    <property type="molecule type" value="Genomic_DNA"/>
</dbReference>
<keyword evidence="1" id="KW-0808">Transferase</keyword>
<evidence type="ECO:0000256" key="2">
    <source>
        <dbReference type="ARBA" id="ARBA00022741"/>
    </source>
</evidence>
<feature type="domain" description="Thiamin pyrophosphokinase thiamin-binding" evidence="6">
    <location>
        <begin position="168"/>
        <end position="232"/>
    </location>
</feature>
<gene>
    <name evidence="7" type="ORF">FD16_GL001297</name>
</gene>
<sequence length="239" mass="27048">MKAEKIIFQPSFFKLEEWENDMNSKVVNILVGGPVEEWPDELKNGQVSGAWVAVDRGAIRLLKQGIVPSIAVGDFDSINESEYKLVRSQIKEIKAFPPEKDLTDTQIGVITAMDNFDFDELRIYGATGGRLDHLLANVFLVLDPQFKSIVSKTKIVDAQNTISFYRPGNYTIVKEPDKKYLAFVNLTEVKGLTLLDEKYTLDHFDSNYPISWTSNEFEGTTNHFQFETGIVAVIQSKDK</sequence>
<keyword evidence="3 7" id="KW-0418">Kinase</keyword>
<dbReference type="Pfam" id="PF04263">
    <property type="entry name" value="TPK_catalytic"/>
    <property type="match status" value="1"/>
</dbReference>
<dbReference type="Proteomes" id="UP000051820">
    <property type="component" value="Unassembled WGS sequence"/>
</dbReference>
<evidence type="ECO:0000256" key="4">
    <source>
        <dbReference type="ARBA" id="ARBA00022840"/>
    </source>
</evidence>
<evidence type="ECO:0000256" key="1">
    <source>
        <dbReference type="ARBA" id="ARBA00022679"/>
    </source>
</evidence>
<dbReference type="EC" id="2.7.6.2" evidence="5"/>
<dbReference type="Gene3D" id="3.40.50.10240">
    <property type="entry name" value="Thiamin pyrophosphokinase, catalytic domain"/>
    <property type="match status" value="1"/>
</dbReference>
<evidence type="ECO:0000259" key="6">
    <source>
        <dbReference type="SMART" id="SM00983"/>
    </source>
</evidence>
<dbReference type="PATRIC" id="fig|1423807.3.peg.1324"/>
<evidence type="ECO:0000313" key="7">
    <source>
        <dbReference type="EMBL" id="KRM13153.1"/>
    </source>
</evidence>
<dbReference type="GO" id="GO:0016301">
    <property type="term" value="F:kinase activity"/>
    <property type="evidence" value="ECO:0007669"/>
    <property type="project" value="UniProtKB-KW"/>
</dbReference>
<dbReference type="SMART" id="SM00983">
    <property type="entry name" value="TPK_B1_binding"/>
    <property type="match status" value="1"/>
</dbReference>
<dbReference type="GO" id="GO:0006772">
    <property type="term" value="P:thiamine metabolic process"/>
    <property type="evidence" value="ECO:0007669"/>
    <property type="project" value="UniProtKB-UniRule"/>
</dbReference>
<evidence type="ECO:0000313" key="8">
    <source>
        <dbReference type="Proteomes" id="UP000051820"/>
    </source>
</evidence>
<dbReference type="InterPro" id="IPR007371">
    <property type="entry name" value="TPK_catalytic"/>
</dbReference>
<dbReference type="GO" id="GO:0004788">
    <property type="term" value="F:thiamine diphosphokinase activity"/>
    <property type="evidence" value="ECO:0007669"/>
    <property type="project" value="UniProtKB-UniRule"/>
</dbReference>
<dbReference type="InterPro" id="IPR006282">
    <property type="entry name" value="Thi_PPkinase"/>
</dbReference>
<dbReference type="GO" id="GO:0005524">
    <property type="term" value="F:ATP binding"/>
    <property type="evidence" value="ECO:0007669"/>
    <property type="project" value="UniProtKB-KW"/>
</dbReference>
<dbReference type="CDD" id="cd07995">
    <property type="entry name" value="TPK"/>
    <property type="match status" value="1"/>
</dbReference>
<comment type="caution">
    <text evidence="7">The sequence shown here is derived from an EMBL/GenBank/DDBJ whole genome shotgun (WGS) entry which is preliminary data.</text>
</comment>
<dbReference type="GO" id="GO:0030975">
    <property type="term" value="F:thiamine binding"/>
    <property type="evidence" value="ECO:0007669"/>
    <property type="project" value="InterPro"/>
</dbReference>
<dbReference type="PANTHER" id="PTHR41299">
    <property type="entry name" value="THIAMINE PYROPHOSPHOKINASE"/>
    <property type="match status" value="1"/>
</dbReference>
<dbReference type="InterPro" id="IPR036759">
    <property type="entry name" value="TPK_catalytic_sf"/>
</dbReference>
<keyword evidence="4" id="KW-0067">ATP-binding</keyword>
<keyword evidence="8" id="KW-1185">Reference proteome</keyword>
<dbReference type="PANTHER" id="PTHR41299:SF1">
    <property type="entry name" value="THIAMINE PYROPHOSPHOKINASE"/>
    <property type="match status" value="1"/>
</dbReference>
<proteinExistence type="predicted"/>
<reference evidence="7 8" key="1">
    <citation type="journal article" date="2015" name="Genome Announc.">
        <title>Expanding the biotechnology potential of lactobacilli through comparative genomics of 213 strains and associated genera.</title>
        <authorList>
            <person name="Sun Z."/>
            <person name="Harris H.M."/>
            <person name="McCann A."/>
            <person name="Guo C."/>
            <person name="Argimon S."/>
            <person name="Zhang W."/>
            <person name="Yang X."/>
            <person name="Jeffery I.B."/>
            <person name="Cooney J.C."/>
            <person name="Kagawa T.F."/>
            <person name="Liu W."/>
            <person name="Song Y."/>
            <person name="Salvetti E."/>
            <person name="Wrobel A."/>
            <person name="Rasinkangas P."/>
            <person name="Parkhill J."/>
            <person name="Rea M.C."/>
            <person name="O'Sullivan O."/>
            <person name="Ritari J."/>
            <person name="Douillard F.P."/>
            <person name="Paul Ross R."/>
            <person name="Yang R."/>
            <person name="Briner A.E."/>
            <person name="Felis G.E."/>
            <person name="de Vos W.M."/>
            <person name="Barrangou R."/>
            <person name="Klaenhammer T.R."/>
            <person name="Caufield P.W."/>
            <person name="Cui Y."/>
            <person name="Zhang H."/>
            <person name="O'Toole P.W."/>
        </authorList>
    </citation>
    <scope>NUCLEOTIDE SEQUENCE [LARGE SCALE GENOMIC DNA]</scope>
    <source>
        <strain evidence="7 8">DSM 5007</strain>
    </source>
</reference>
<dbReference type="NCBIfam" id="TIGR01378">
    <property type="entry name" value="thi_PPkinase"/>
    <property type="match status" value="1"/>
</dbReference>